<protein>
    <submittedName>
        <fullName evidence="2">DUF695 domain-containing protein</fullName>
    </submittedName>
</protein>
<feature type="domain" description="DUF695" evidence="1">
    <location>
        <begin position="7"/>
        <end position="132"/>
    </location>
</feature>
<accession>A0AAE7AY40</accession>
<name>A0AAE7AY40_9VIBR</name>
<dbReference type="Pfam" id="PF05117">
    <property type="entry name" value="DUF695"/>
    <property type="match status" value="1"/>
</dbReference>
<sequence>MAWSEETWSVGEATIQGKPIVYKFMNEFPDNSTRSKMEWLTVVSWRYDGSSNNGMPPKHVNELMIKLEDGLETIKGREELYFDVYSATGNDLKEFVFYIANREVFMERFNEALSGHDVYPIDVNFYQDKEWSDLKKLQTGFGI</sequence>
<dbReference type="RefSeq" id="WP_171802998.1">
    <property type="nucleotide sequence ID" value="NZ_CP053543.1"/>
</dbReference>
<dbReference type="InterPro" id="IPR016097">
    <property type="entry name" value="DUF695"/>
</dbReference>
<dbReference type="AlphaFoldDB" id="A0AAE7AY40"/>
<evidence type="ECO:0000259" key="1">
    <source>
        <dbReference type="Pfam" id="PF05117"/>
    </source>
</evidence>
<evidence type="ECO:0000313" key="3">
    <source>
        <dbReference type="Proteomes" id="UP000501443"/>
    </source>
</evidence>
<evidence type="ECO:0000313" key="2">
    <source>
        <dbReference type="EMBL" id="QJY38927.1"/>
    </source>
</evidence>
<dbReference type="Proteomes" id="UP000501443">
    <property type="component" value="Chromosome 2"/>
</dbReference>
<proteinExistence type="predicted"/>
<organism evidence="2 3">
    <name type="scientific">Vibrio europaeus</name>
    <dbReference type="NCBI Taxonomy" id="300876"/>
    <lineage>
        <taxon>Bacteria</taxon>
        <taxon>Pseudomonadati</taxon>
        <taxon>Pseudomonadota</taxon>
        <taxon>Gammaproteobacteria</taxon>
        <taxon>Vibrionales</taxon>
        <taxon>Vibrionaceae</taxon>
        <taxon>Vibrio</taxon>
        <taxon>Vibrio oreintalis group</taxon>
    </lineage>
</organism>
<reference evidence="2 3" key="1">
    <citation type="submission" date="2020-05" db="EMBL/GenBank/DDBJ databases">
        <title>First description outside Europe of the emergent pathogen for shellfish aquaculture Vibrio europaeus.</title>
        <authorList>
            <person name="Dubert J."/>
            <person name="Rojas R."/>
        </authorList>
    </citation>
    <scope>NUCLEOTIDE SEQUENCE [LARGE SCALE GENOMIC DNA]</scope>
    <source>
        <strain evidence="2 3">NPI-1</strain>
    </source>
</reference>
<gene>
    <name evidence="2" type="ORF">HOO69_20470</name>
</gene>
<dbReference type="EMBL" id="CP053543">
    <property type="protein sequence ID" value="QJY38927.1"/>
    <property type="molecule type" value="Genomic_DNA"/>
</dbReference>